<dbReference type="AlphaFoldDB" id="A0A2U2DYC6"/>
<name>A0A2U2DYC6_9HYPH</name>
<dbReference type="RefSeq" id="WP_109456845.1">
    <property type="nucleotide sequence ID" value="NZ_QFBC01000001.1"/>
</dbReference>
<evidence type="ECO:0000256" key="1">
    <source>
        <dbReference type="SAM" id="SignalP"/>
    </source>
</evidence>
<organism evidence="2 3">
    <name type="scientific">Metarhizobium album</name>
    <dbReference type="NCBI Taxonomy" id="2182425"/>
    <lineage>
        <taxon>Bacteria</taxon>
        <taxon>Pseudomonadati</taxon>
        <taxon>Pseudomonadota</taxon>
        <taxon>Alphaproteobacteria</taxon>
        <taxon>Hyphomicrobiales</taxon>
        <taxon>Rhizobiaceae</taxon>
        <taxon>Metarhizobium</taxon>
    </lineage>
</organism>
<reference evidence="2 3" key="1">
    <citation type="submission" date="2018-05" db="EMBL/GenBank/DDBJ databases">
        <title>The draft genome of strain NS-104.</title>
        <authorList>
            <person name="Hang P."/>
            <person name="Jiang J."/>
        </authorList>
    </citation>
    <scope>NUCLEOTIDE SEQUENCE [LARGE SCALE GENOMIC DNA]</scope>
    <source>
        <strain evidence="2 3">NS-104</strain>
    </source>
</reference>
<keyword evidence="3" id="KW-1185">Reference proteome</keyword>
<dbReference type="EMBL" id="QFBC01000001">
    <property type="protein sequence ID" value="PWE58327.1"/>
    <property type="molecule type" value="Genomic_DNA"/>
</dbReference>
<protein>
    <recommendedName>
        <fullName evidence="4">Secreted protein</fullName>
    </recommendedName>
</protein>
<keyword evidence="1" id="KW-0732">Signal</keyword>
<dbReference type="Proteomes" id="UP000245252">
    <property type="component" value="Unassembled WGS sequence"/>
</dbReference>
<feature type="signal peptide" evidence="1">
    <location>
        <begin position="1"/>
        <end position="22"/>
    </location>
</feature>
<dbReference type="OrthoDB" id="9808546at2"/>
<evidence type="ECO:0000313" key="3">
    <source>
        <dbReference type="Proteomes" id="UP000245252"/>
    </source>
</evidence>
<accession>A0A2U2DYC6</accession>
<comment type="caution">
    <text evidence="2">The sequence shown here is derived from an EMBL/GenBank/DDBJ whole genome shotgun (WGS) entry which is preliminary data.</text>
</comment>
<gene>
    <name evidence="2" type="ORF">DEM27_03960</name>
</gene>
<evidence type="ECO:0000313" key="2">
    <source>
        <dbReference type="EMBL" id="PWE58327.1"/>
    </source>
</evidence>
<sequence>MTCRLIFAAAALLAGIAGTAQAASTPSCAASGVVNSVVSRFDHYSHRYIGYPMTITAVEDIHERRIERMEKQYPVERRYCGASVVTSDGVRRKLWYLIERNFGFAGIGSSVEYCVSGLDRWHVHGAACKSLR</sequence>
<feature type="chain" id="PRO_5015589140" description="Secreted protein" evidence="1">
    <location>
        <begin position="23"/>
        <end position="132"/>
    </location>
</feature>
<evidence type="ECO:0008006" key="4">
    <source>
        <dbReference type="Google" id="ProtNLM"/>
    </source>
</evidence>
<proteinExistence type="predicted"/>